<evidence type="ECO:0000256" key="6">
    <source>
        <dbReference type="ARBA" id="ARBA00023136"/>
    </source>
</evidence>
<gene>
    <name evidence="12 14" type="primary">psd</name>
    <name evidence="14" type="ORF">NCTC13315_00012</name>
</gene>
<dbReference type="GO" id="GO:0004609">
    <property type="term" value="F:phosphatidylserine decarboxylase activity"/>
    <property type="evidence" value="ECO:0007669"/>
    <property type="project" value="UniProtKB-UniRule"/>
</dbReference>
<proteinExistence type="inferred from homology"/>
<keyword evidence="9 12" id="KW-0456">Lyase</keyword>
<name>A0A378HX97_9GAMM</name>
<dbReference type="NCBIfam" id="TIGR00163">
    <property type="entry name" value="PS_decarb"/>
    <property type="match status" value="1"/>
</dbReference>
<evidence type="ECO:0000256" key="5">
    <source>
        <dbReference type="ARBA" id="ARBA00023098"/>
    </source>
</evidence>
<dbReference type="UniPathway" id="UPA00558">
    <property type="reaction ID" value="UER00616"/>
</dbReference>
<dbReference type="AlphaFoldDB" id="A0A378HX97"/>
<keyword evidence="10 12" id="KW-1208">Phospholipid metabolism</keyword>
<feature type="active site" description="Schiff-base intermediate with substrate; via pyruvic acid; for decarboxylase activity" evidence="12">
    <location>
        <position position="250"/>
    </location>
</feature>
<evidence type="ECO:0000256" key="11">
    <source>
        <dbReference type="ARBA" id="ARBA00023317"/>
    </source>
</evidence>
<comment type="pathway">
    <text evidence="12">Phospholipid metabolism; phosphatidylethanolamine biosynthesis; phosphatidylethanolamine from CDP-diacylglycerol: step 2/2.</text>
</comment>
<dbReference type="Proteomes" id="UP000254968">
    <property type="component" value="Unassembled WGS sequence"/>
</dbReference>
<dbReference type="GO" id="GO:0005886">
    <property type="term" value="C:plasma membrane"/>
    <property type="evidence" value="ECO:0007669"/>
    <property type="project" value="UniProtKB-SubCell"/>
</dbReference>
<keyword evidence="6 12" id="KW-0472">Membrane</keyword>
<dbReference type="Pfam" id="PF02666">
    <property type="entry name" value="PS_Dcarbxylase"/>
    <property type="match status" value="1"/>
</dbReference>
<evidence type="ECO:0000256" key="9">
    <source>
        <dbReference type="ARBA" id="ARBA00023239"/>
    </source>
</evidence>
<keyword evidence="15" id="KW-1185">Reference proteome</keyword>
<keyword evidence="4 12" id="KW-0210">Decarboxylase</keyword>
<feature type="active site" description="Charge relay system; for autoendoproteolytic cleavage activity" evidence="12">
    <location>
        <position position="92"/>
    </location>
</feature>
<dbReference type="PANTHER" id="PTHR10067:SF6">
    <property type="entry name" value="PHOSPHATIDYLSERINE DECARBOXYLASE PROENZYME, MITOCHONDRIAL"/>
    <property type="match status" value="1"/>
</dbReference>
<feature type="active site" description="Charge relay system; for autoendoproteolytic cleavage activity" evidence="12">
    <location>
        <position position="250"/>
    </location>
</feature>
<evidence type="ECO:0000256" key="13">
    <source>
        <dbReference type="SAM" id="Phobius"/>
    </source>
</evidence>
<feature type="chain" id="PRO_5023309170" description="Phosphatidylserine decarboxylase beta chain" evidence="12">
    <location>
        <begin position="1"/>
        <end position="249"/>
    </location>
</feature>
<feature type="active site" description="Charge relay system; for autoendoproteolytic cleavage activity" evidence="12">
    <location>
        <position position="149"/>
    </location>
</feature>
<feature type="site" description="Cleavage (non-hydrolytic); by autocatalysis" evidence="12">
    <location>
        <begin position="249"/>
        <end position="250"/>
    </location>
</feature>
<keyword evidence="11 12" id="KW-0670">Pyruvate</keyword>
<keyword evidence="7 12" id="KW-0865">Zymogen</keyword>
<evidence type="ECO:0000256" key="7">
    <source>
        <dbReference type="ARBA" id="ARBA00023145"/>
    </source>
</evidence>
<keyword evidence="2 12" id="KW-1003">Cell membrane</keyword>
<comment type="subunit">
    <text evidence="12">Heterodimer of a large membrane-associated beta subunit and a small pyruvoyl-containing alpha subunit.</text>
</comment>
<dbReference type="EC" id="4.1.1.65" evidence="12"/>
<keyword evidence="8 12" id="KW-0594">Phospholipid biosynthesis</keyword>
<evidence type="ECO:0000256" key="10">
    <source>
        <dbReference type="ARBA" id="ARBA00023264"/>
    </source>
</evidence>
<comment type="pathway">
    <text evidence="1">Lipid metabolism.</text>
</comment>
<evidence type="ECO:0000256" key="2">
    <source>
        <dbReference type="ARBA" id="ARBA00022475"/>
    </source>
</evidence>
<evidence type="ECO:0000256" key="3">
    <source>
        <dbReference type="ARBA" id="ARBA00022516"/>
    </source>
</evidence>
<evidence type="ECO:0000256" key="4">
    <source>
        <dbReference type="ARBA" id="ARBA00022793"/>
    </source>
</evidence>
<comment type="catalytic activity">
    <reaction evidence="12">
        <text>a 1,2-diacyl-sn-glycero-3-phospho-L-serine + H(+) = a 1,2-diacyl-sn-glycero-3-phosphoethanolamine + CO2</text>
        <dbReference type="Rhea" id="RHEA:20828"/>
        <dbReference type="ChEBI" id="CHEBI:15378"/>
        <dbReference type="ChEBI" id="CHEBI:16526"/>
        <dbReference type="ChEBI" id="CHEBI:57262"/>
        <dbReference type="ChEBI" id="CHEBI:64612"/>
        <dbReference type="EC" id="4.1.1.65"/>
    </reaction>
</comment>
<comment type="function">
    <text evidence="12">Catalyzes the formation of phosphatidylethanolamine (PtdEtn) from phosphatidylserine (PtdSer).</text>
</comment>
<evidence type="ECO:0000256" key="12">
    <source>
        <dbReference type="HAMAP-Rule" id="MF_00662"/>
    </source>
</evidence>
<keyword evidence="13" id="KW-0812">Transmembrane</keyword>
<dbReference type="EMBL" id="UGNV01000001">
    <property type="protein sequence ID" value="STX27509.1"/>
    <property type="molecule type" value="Genomic_DNA"/>
</dbReference>
<keyword evidence="13" id="KW-1133">Transmembrane helix</keyword>
<dbReference type="HAMAP" id="MF_00662">
    <property type="entry name" value="PS_decarb_PSD_B_type1"/>
    <property type="match status" value="1"/>
</dbReference>
<feature type="chain" id="PRO_5023309169" description="Phosphatidylserine decarboxylase alpha chain" evidence="12">
    <location>
        <begin position="250"/>
        <end position="286"/>
    </location>
</feature>
<comment type="PTM">
    <text evidence="12">Is synthesized initially as an inactive proenzyme. Formation of the active enzyme involves a self-maturation process in which the active site pyruvoyl group is generated from an internal serine residue via an autocatalytic post-translational modification. Two non-identical subunits are generated from the proenzyme in this reaction, and the pyruvate is formed at the N-terminus of the alpha chain, which is derived from the carboxyl end of the proenzyme. The autoendoproteolytic cleavage occurs by a canonical serine protease mechanism, in which the side chain hydroxyl group of the serine supplies its oxygen atom to form the C-terminus of the beta chain, while the remainder of the serine residue undergoes an oxidative deamination to produce ammonia and the pyruvoyl prosthetic group on the alpha chain. During this reaction, the Ser that is part of the protease active site of the proenzyme becomes the pyruvoyl prosthetic group, which constitutes an essential element of the active site of the mature decarboxylase.</text>
</comment>
<dbReference type="InterPro" id="IPR003817">
    <property type="entry name" value="PS_Dcarbxylase"/>
</dbReference>
<evidence type="ECO:0000256" key="8">
    <source>
        <dbReference type="ARBA" id="ARBA00023209"/>
    </source>
</evidence>
<evidence type="ECO:0000256" key="1">
    <source>
        <dbReference type="ARBA" id="ARBA00005189"/>
    </source>
</evidence>
<keyword evidence="5 12" id="KW-0443">Lipid metabolism</keyword>
<protein>
    <recommendedName>
        <fullName evidence="12">Phosphatidylserine decarboxylase proenzyme</fullName>
        <ecNumber evidence="12">4.1.1.65</ecNumber>
    </recommendedName>
    <component>
        <recommendedName>
            <fullName evidence="12">Phosphatidylserine decarboxylase alpha chain</fullName>
        </recommendedName>
    </component>
    <component>
        <recommendedName>
            <fullName evidence="12">Phosphatidylserine decarboxylase beta chain</fullName>
        </recommendedName>
    </component>
</protein>
<feature type="modified residue" description="Pyruvic acid (Ser); by autocatalysis" evidence="12">
    <location>
        <position position="250"/>
    </location>
</feature>
<feature type="transmembrane region" description="Helical" evidence="13">
    <location>
        <begin position="195"/>
        <end position="216"/>
    </location>
</feature>
<evidence type="ECO:0000313" key="15">
    <source>
        <dbReference type="Proteomes" id="UP000254968"/>
    </source>
</evidence>
<reference evidence="14 15" key="1">
    <citation type="submission" date="2018-06" db="EMBL/GenBank/DDBJ databases">
        <authorList>
            <consortium name="Pathogen Informatics"/>
            <person name="Doyle S."/>
        </authorList>
    </citation>
    <scope>NUCLEOTIDE SEQUENCE [LARGE SCALE GENOMIC DNA]</scope>
    <source>
        <strain evidence="14 15">NCTC13315</strain>
    </source>
</reference>
<dbReference type="InterPro" id="IPR033177">
    <property type="entry name" value="PSD-B"/>
</dbReference>
<comment type="subcellular location">
    <subcellularLocation>
        <location evidence="12">Cell membrane</location>
        <topology evidence="12">Peripheral membrane protein</topology>
    </subcellularLocation>
</comment>
<keyword evidence="3 12" id="KW-0444">Lipid biosynthesis</keyword>
<sequence length="286" mass="32209">MLIMFTDYLKTLPQYLTPKHTLTNFAGLLAAVKVPMIKNHLIRRFVKKYDVIMSDACEENPLNYACFNDFFIRQLKPGKRPLAAADIVSPVDGVISELGEIKKGQILQAKGRYYTVEEFLACDKQLSDQFISGRFATLYLSPKDYHRVHMPMTATLRHMVYLPGKLFSVQPTTARVVRKLFARNERLVAFYDTEAGLMAMVLVGATIVGAIGTSWLGDLQRAKKQQYFSYLDKPKVLHQGDEMGYFKLGSTVVLLFANGQQVHWLDGLKAGDTIQYGQALGKIITA</sequence>
<accession>A0A378HX97</accession>
<comment type="similarity">
    <text evidence="12">Belongs to the phosphatidylserine decarboxylase family. PSD-B subfamily. Prokaryotic type I sub-subfamily.</text>
</comment>
<dbReference type="GO" id="GO:0006646">
    <property type="term" value="P:phosphatidylethanolamine biosynthetic process"/>
    <property type="evidence" value="ECO:0007669"/>
    <property type="project" value="UniProtKB-UniRule"/>
</dbReference>
<dbReference type="InterPro" id="IPR033178">
    <property type="entry name" value="PSD_type1_pro"/>
</dbReference>
<dbReference type="PANTHER" id="PTHR10067">
    <property type="entry name" value="PHOSPHATIDYLSERINE DECARBOXYLASE"/>
    <property type="match status" value="1"/>
</dbReference>
<evidence type="ECO:0000313" key="14">
    <source>
        <dbReference type="EMBL" id="STX27509.1"/>
    </source>
</evidence>
<comment type="cofactor">
    <cofactor evidence="12">
        <name>pyruvate</name>
        <dbReference type="ChEBI" id="CHEBI:15361"/>
    </cofactor>
    <text evidence="12">Binds 1 pyruvoyl group covalently per subunit.</text>
</comment>
<organism evidence="14 15">
    <name type="scientific">Legionella beliardensis</name>
    <dbReference type="NCBI Taxonomy" id="91822"/>
    <lineage>
        <taxon>Bacteria</taxon>
        <taxon>Pseudomonadati</taxon>
        <taxon>Pseudomonadota</taxon>
        <taxon>Gammaproteobacteria</taxon>
        <taxon>Legionellales</taxon>
        <taxon>Legionellaceae</taxon>
        <taxon>Legionella</taxon>
    </lineage>
</organism>